<accession>A0ACB7RMC9</accession>
<evidence type="ECO:0000313" key="2">
    <source>
        <dbReference type="Proteomes" id="UP000821845"/>
    </source>
</evidence>
<organism evidence="1 2">
    <name type="scientific">Hyalomma asiaticum</name>
    <name type="common">Tick</name>
    <dbReference type="NCBI Taxonomy" id="266040"/>
    <lineage>
        <taxon>Eukaryota</taxon>
        <taxon>Metazoa</taxon>
        <taxon>Ecdysozoa</taxon>
        <taxon>Arthropoda</taxon>
        <taxon>Chelicerata</taxon>
        <taxon>Arachnida</taxon>
        <taxon>Acari</taxon>
        <taxon>Parasitiformes</taxon>
        <taxon>Ixodida</taxon>
        <taxon>Ixodoidea</taxon>
        <taxon>Ixodidae</taxon>
        <taxon>Hyalomminae</taxon>
        <taxon>Hyalomma</taxon>
    </lineage>
</organism>
<dbReference type="EMBL" id="CM023488">
    <property type="protein sequence ID" value="KAH6923565.1"/>
    <property type="molecule type" value="Genomic_DNA"/>
</dbReference>
<sequence>MIHAVAFDGKPGFSVSVAATLSCRRRTNHATASVRRRYANAPAVCARCVHVKDQVRVAWKGGFSKGPPRFRSAVNGTALASVSPPCAVGGAARFPVGAR</sequence>
<protein>
    <submittedName>
        <fullName evidence="1">Uncharacterized protein</fullName>
    </submittedName>
</protein>
<reference evidence="1" key="1">
    <citation type="submission" date="2020-05" db="EMBL/GenBank/DDBJ databases">
        <title>Large-scale comparative analyses of tick genomes elucidate their genetic diversity and vector capacities.</title>
        <authorList>
            <person name="Jia N."/>
            <person name="Wang J."/>
            <person name="Shi W."/>
            <person name="Du L."/>
            <person name="Sun Y."/>
            <person name="Zhan W."/>
            <person name="Jiang J."/>
            <person name="Wang Q."/>
            <person name="Zhang B."/>
            <person name="Ji P."/>
            <person name="Sakyi L.B."/>
            <person name="Cui X."/>
            <person name="Yuan T."/>
            <person name="Jiang B."/>
            <person name="Yang W."/>
            <person name="Lam T.T.-Y."/>
            <person name="Chang Q."/>
            <person name="Ding S."/>
            <person name="Wang X."/>
            <person name="Zhu J."/>
            <person name="Ruan X."/>
            <person name="Zhao L."/>
            <person name="Wei J."/>
            <person name="Que T."/>
            <person name="Du C."/>
            <person name="Cheng J."/>
            <person name="Dai P."/>
            <person name="Han X."/>
            <person name="Huang E."/>
            <person name="Gao Y."/>
            <person name="Liu J."/>
            <person name="Shao H."/>
            <person name="Ye R."/>
            <person name="Li L."/>
            <person name="Wei W."/>
            <person name="Wang X."/>
            <person name="Wang C."/>
            <person name="Yang T."/>
            <person name="Huo Q."/>
            <person name="Li W."/>
            <person name="Guo W."/>
            <person name="Chen H."/>
            <person name="Zhou L."/>
            <person name="Ni X."/>
            <person name="Tian J."/>
            <person name="Zhou Y."/>
            <person name="Sheng Y."/>
            <person name="Liu T."/>
            <person name="Pan Y."/>
            <person name="Xia L."/>
            <person name="Li J."/>
            <person name="Zhao F."/>
            <person name="Cao W."/>
        </authorList>
    </citation>
    <scope>NUCLEOTIDE SEQUENCE</scope>
    <source>
        <strain evidence="1">Hyas-2018</strain>
    </source>
</reference>
<name>A0ACB7RMC9_HYAAI</name>
<evidence type="ECO:0000313" key="1">
    <source>
        <dbReference type="EMBL" id="KAH6923565.1"/>
    </source>
</evidence>
<keyword evidence="2" id="KW-1185">Reference proteome</keyword>
<proteinExistence type="predicted"/>
<gene>
    <name evidence="1" type="ORF">HPB50_002295</name>
</gene>
<comment type="caution">
    <text evidence="1">The sequence shown here is derived from an EMBL/GenBank/DDBJ whole genome shotgun (WGS) entry which is preliminary data.</text>
</comment>
<dbReference type="Proteomes" id="UP000821845">
    <property type="component" value="Chromosome 8"/>
</dbReference>